<dbReference type="Pfam" id="PF07654">
    <property type="entry name" value="C1-set"/>
    <property type="match status" value="4"/>
</dbReference>
<keyword evidence="1" id="KW-0393">Immunoglobulin domain</keyword>
<feature type="compositionally biased region" description="Gly residues" evidence="2">
    <location>
        <begin position="1131"/>
        <end position="1141"/>
    </location>
</feature>
<feature type="domain" description="Ig-like" evidence="3">
    <location>
        <begin position="324"/>
        <end position="413"/>
    </location>
</feature>
<feature type="domain" description="Ig-like" evidence="3">
    <location>
        <begin position="919"/>
        <end position="1011"/>
    </location>
</feature>
<organism evidence="4 5">
    <name type="scientific">Balaenoptera physalus</name>
    <name type="common">Fin whale</name>
    <name type="synonym">Balaena physalus</name>
    <dbReference type="NCBI Taxonomy" id="9770"/>
    <lineage>
        <taxon>Eukaryota</taxon>
        <taxon>Metazoa</taxon>
        <taxon>Chordata</taxon>
        <taxon>Craniata</taxon>
        <taxon>Vertebrata</taxon>
        <taxon>Euteleostomi</taxon>
        <taxon>Mammalia</taxon>
        <taxon>Eutheria</taxon>
        <taxon>Laurasiatheria</taxon>
        <taxon>Artiodactyla</taxon>
        <taxon>Whippomorpha</taxon>
        <taxon>Cetacea</taxon>
        <taxon>Mysticeti</taxon>
        <taxon>Balaenopteridae</taxon>
        <taxon>Balaenoptera</taxon>
    </lineage>
</organism>
<dbReference type="InterPro" id="IPR013783">
    <property type="entry name" value="Ig-like_fold"/>
</dbReference>
<dbReference type="Proteomes" id="UP000437017">
    <property type="component" value="Unassembled WGS sequence"/>
</dbReference>
<comment type="caution">
    <text evidence="4">The sequence shown here is derived from an EMBL/GenBank/DDBJ whole genome shotgun (WGS) entry which is preliminary data.</text>
</comment>
<evidence type="ECO:0000313" key="5">
    <source>
        <dbReference type="Proteomes" id="UP000437017"/>
    </source>
</evidence>
<evidence type="ECO:0000256" key="2">
    <source>
        <dbReference type="SAM" id="MobiDB-lite"/>
    </source>
</evidence>
<dbReference type="InterPro" id="IPR007110">
    <property type="entry name" value="Ig-like_dom"/>
</dbReference>
<protein>
    <recommendedName>
        <fullName evidence="3">Ig-like domain-containing protein</fullName>
    </recommendedName>
</protein>
<feature type="compositionally biased region" description="Low complexity" evidence="2">
    <location>
        <begin position="652"/>
        <end position="666"/>
    </location>
</feature>
<feature type="region of interest" description="Disordered" evidence="2">
    <location>
        <begin position="406"/>
        <end position="470"/>
    </location>
</feature>
<feature type="region of interest" description="Disordered" evidence="2">
    <location>
        <begin position="1167"/>
        <end position="1194"/>
    </location>
</feature>
<dbReference type="EMBL" id="SGJD01002910">
    <property type="protein sequence ID" value="KAB0394102.1"/>
    <property type="molecule type" value="Genomic_DNA"/>
</dbReference>
<proteinExistence type="predicted"/>
<feature type="region of interest" description="Disordered" evidence="2">
    <location>
        <begin position="1"/>
        <end position="71"/>
    </location>
</feature>
<dbReference type="FunFam" id="2.60.40.10:FF:000463">
    <property type="entry name" value="Immunoglobulin heavy constant gamma 1"/>
    <property type="match status" value="2"/>
</dbReference>
<feature type="region of interest" description="Disordered" evidence="2">
    <location>
        <begin position="637"/>
        <end position="696"/>
    </location>
</feature>
<dbReference type="PROSITE" id="PS00290">
    <property type="entry name" value="IG_MHC"/>
    <property type="match status" value="3"/>
</dbReference>
<dbReference type="PROSITE" id="PS50835">
    <property type="entry name" value="IG_LIKE"/>
    <property type="match status" value="5"/>
</dbReference>
<dbReference type="SMART" id="SM00407">
    <property type="entry name" value="IGc1"/>
    <property type="match status" value="5"/>
</dbReference>
<dbReference type="FunFam" id="2.60.40.10:FF:000998">
    <property type="entry name" value="Immunoglobulin heavy constant epsilon"/>
    <property type="match status" value="1"/>
</dbReference>
<feature type="domain" description="Ig-like" evidence="3">
    <location>
        <begin position="477"/>
        <end position="573"/>
    </location>
</feature>
<feature type="region of interest" description="Disordered" evidence="2">
    <location>
        <begin position="1098"/>
        <end position="1151"/>
    </location>
</feature>
<evidence type="ECO:0000256" key="1">
    <source>
        <dbReference type="ARBA" id="ARBA00023319"/>
    </source>
</evidence>
<evidence type="ECO:0000313" key="4">
    <source>
        <dbReference type="EMBL" id="KAB0394102.1"/>
    </source>
</evidence>
<evidence type="ECO:0000259" key="3">
    <source>
        <dbReference type="PROSITE" id="PS50835"/>
    </source>
</evidence>
<gene>
    <name evidence="4" type="ORF">E2I00_005136</name>
</gene>
<dbReference type="SUPFAM" id="SSF48726">
    <property type="entry name" value="Immunoglobulin"/>
    <property type="match status" value="6"/>
</dbReference>
<dbReference type="InterPro" id="IPR050380">
    <property type="entry name" value="Immune_Resp_Modulators"/>
</dbReference>
<feature type="compositionally biased region" description="Polar residues" evidence="2">
    <location>
        <begin position="142"/>
        <end position="151"/>
    </location>
</feature>
<reference evidence="4 5" key="1">
    <citation type="journal article" date="2019" name="PLoS ONE">
        <title>Genomic analyses reveal an absence of contemporary introgressive admixture between fin whales and blue whales, despite known hybrids.</title>
        <authorList>
            <person name="Westbury M.V."/>
            <person name="Petersen B."/>
            <person name="Lorenzen E.D."/>
        </authorList>
    </citation>
    <scope>NUCLEOTIDE SEQUENCE [LARGE SCALE GENOMIC DNA]</scope>
    <source>
        <strain evidence="4">FinWhale-01</strain>
    </source>
</reference>
<keyword evidence="5" id="KW-1185">Reference proteome</keyword>
<feature type="domain" description="Ig-like" evidence="3">
    <location>
        <begin position="201"/>
        <end position="300"/>
    </location>
</feature>
<dbReference type="AlphaFoldDB" id="A0A643C262"/>
<dbReference type="InterPro" id="IPR003006">
    <property type="entry name" value="Ig/MHC_CS"/>
</dbReference>
<accession>A0A643C262</accession>
<feature type="non-terminal residue" evidence="4">
    <location>
        <position position="1"/>
    </location>
</feature>
<dbReference type="CDD" id="cd07696">
    <property type="entry name" value="IgC1_CH3_IgAEM_CH2_IgG"/>
    <property type="match status" value="1"/>
</dbReference>
<dbReference type="InterPro" id="IPR003597">
    <property type="entry name" value="Ig_C1-set"/>
</dbReference>
<dbReference type="OrthoDB" id="8694217at2759"/>
<dbReference type="InterPro" id="IPR036179">
    <property type="entry name" value="Ig-like_dom_sf"/>
</dbReference>
<feature type="region of interest" description="Disordered" evidence="2">
    <location>
        <begin position="890"/>
        <end position="912"/>
    </location>
</feature>
<sequence length="1194" mass="126912">DPPRVHAVLGGGIHSFRPSCPSPRTRPPAGVIKRAETLPEDQQPGDRAGIRPCGHTVVQPQHSPSPPGAPLPQRTAKGLTVLTRDCCQHHSCGQRDPDRLRRARRQEPAALRGIRVTVSSGEAGDPTTVITIVWTSGAKGSLSPSPQNPRNATRGRHSEISSSDMSALSDENLVALGCLARDFLPSSVSFSWSYQNNSGSPNVSVFIPPRDAFSGAPQRTSRLICQATDFRPKQISLSWFRDGKRVVSGISEGPVETVQSSTVTFRTYSMLTITESEWLSQSVFTCEVEHRGMIFQKNVSSVCGPCECSPRGDVTTIRIFTIPPSFAGIFLTKSAKLSCLVTGLTTYDSLSISWSRNGEALQTLTNISESHPNGTFSAVGETSVCVEDWESGDGFTCTVTHTDLPSPLKRSISRPKGKPALASFPPPRALPRLLGSEDSEAGPGEPLRSPLSRTDPSRPQPALTTVSPPAEVAKHMPSVYVLPPAREQLSLRESASVTCLVKGFSPADVFVQWLQKGQPMSSDKYVTSAPAPEPQAPGLYFVHSILTVSEEDWNSGETYTCVVGHEALPHMVTERTTYGHIHTDVLVLVHTHESRHTHRLTHMDTDADPRTAIIARLGACPRAGPAWTPAMATVPSPRVAGSEAHRGPAGCRSSGRRGPVPRRGASPGPGPCEGGSVPTPAPCEEAAGGRQNREVSWDKVPGVASLLSLGHALRLPSPDQVVSGLPCLPETPPDKPTAGLAQECTAPGGPHGRGAARVGSAGATAELTHCAVSPAEGEVSAEEEGFENLNTMASTFIVLFLLGLFYSTTVTLFKGFFPSHTPVCCVSRELTPVPKGSWERAVRLLPGPWGTCQAGSRGWSRGRKMAELERTPGLVSQCSLSWGPCVRPRGRRHEPHTEARMPENPKDPCRECRNHTQPPRVYLLRPPLQDLWLQGEANFTCLAVGGDLQAARLSWEVAGQPQSGHKEEEPTEHANGSWSRSSHLALSRALWAKGTPITCTLSGPGLQSPVTLAAQREHEASAPSKPAVRVLTVPGPLPPAEAAPWLLCEVSDFSPPGVLLTWLEGRREVDPSWSATAHPAAQPGNSSFHTWSVLRVPAFPGRSGTQSPAGAGAGGPGPRPPDGSQAEEDAGGWGGPSQQGEGGRKVPALLGSGTLPTALALAMGTPRMPPLVLQGPPESGFTPARLPVPQQVSS</sequence>
<feature type="region of interest" description="Disordered" evidence="2">
    <location>
        <begin position="138"/>
        <end position="164"/>
    </location>
</feature>
<name>A0A643C262_BALPH</name>
<dbReference type="PANTHER" id="PTHR23411">
    <property type="entry name" value="TAPASIN"/>
    <property type="match status" value="1"/>
</dbReference>
<feature type="compositionally biased region" description="Basic and acidic residues" evidence="2">
    <location>
        <begin position="895"/>
        <end position="912"/>
    </location>
</feature>
<feature type="domain" description="Ig-like" evidence="3">
    <location>
        <begin position="1026"/>
        <end position="1063"/>
    </location>
</feature>
<feature type="region of interest" description="Disordered" evidence="2">
    <location>
        <begin position="958"/>
        <end position="979"/>
    </location>
</feature>
<dbReference type="CDD" id="cd05768">
    <property type="entry name" value="IgC1_CH3_IgAGD_CH4_IgAEM"/>
    <property type="match status" value="1"/>
</dbReference>
<dbReference type="Gene3D" id="2.60.40.10">
    <property type="entry name" value="Immunoglobulins"/>
    <property type="match status" value="5"/>
</dbReference>
<dbReference type="CDD" id="cd16093">
    <property type="entry name" value="IgC1_CH2_Mu"/>
    <property type="match status" value="1"/>
</dbReference>